<proteinExistence type="predicted"/>
<reference evidence="1 2" key="1">
    <citation type="submission" date="2019-04" db="EMBL/GenBank/DDBJ databases">
        <title>Annotation for the trematode Fasciola gigantica.</title>
        <authorList>
            <person name="Choi Y.-J."/>
        </authorList>
    </citation>
    <scope>NUCLEOTIDE SEQUENCE [LARGE SCALE GENOMIC DNA]</scope>
    <source>
        <strain evidence="1">Uganda_cow_1</strain>
    </source>
</reference>
<dbReference type="OrthoDB" id="6262703at2759"/>
<gene>
    <name evidence="1" type="ORF">FGIG_01601</name>
</gene>
<accession>A0A504YNE3</accession>
<dbReference type="EMBL" id="SUNJ01007607">
    <property type="protein sequence ID" value="TPP61851.1"/>
    <property type="molecule type" value="Genomic_DNA"/>
</dbReference>
<keyword evidence="2" id="KW-1185">Reference proteome</keyword>
<comment type="caution">
    <text evidence="1">The sequence shown here is derived from an EMBL/GenBank/DDBJ whole genome shotgun (WGS) entry which is preliminary data.</text>
</comment>
<evidence type="ECO:0000313" key="2">
    <source>
        <dbReference type="Proteomes" id="UP000316759"/>
    </source>
</evidence>
<name>A0A504YNE3_FASGI</name>
<sequence>MSLAETKLPMKMSITKSLPLSVVSNIYYYTPTGAGGCASPSQLYSPAPVRSGKTPMSPVAPLDSQCAFATEFSDDDVDDVFDENMSKYPGHMISDKNRAHSIYNFLYKQLGTRDLITGRINSTGNTNTKPMIVQSSLISPLNLSVSVQSKKPQLVSSMTADHLHDSSLSSQTISKFGTDSLIAKSYSLLDFDTRMDEEFTFRMQAEPFSLARDAVATSGLCVGVVCDEHDSLTPMECEMRSTAEILESVPSDQSFPTNCSVDPCVNGENDQTGRLCAD</sequence>
<evidence type="ECO:0000313" key="1">
    <source>
        <dbReference type="EMBL" id="TPP61851.1"/>
    </source>
</evidence>
<protein>
    <submittedName>
        <fullName evidence="1">Uncharacterized protein</fullName>
    </submittedName>
</protein>
<dbReference type="Proteomes" id="UP000316759">
    <property type="component" value="Unassembled WGS sequence"/>
</dbReference>
<dbReference type="AlphaFoldDB" id="A0A504YNE3"/>
<organism evidence="1 2">
    <name type="scientific">Fasciola gigantica</name>
    <name type="common">Giant liver fluke</name>
    <dbReference type="NCBI Taxonomy" id="46835"/>
    <lineage>
        <taxon>Eukaryota</taxon>
        <taxon>Metazoa</taxon>
        <taxon>Spiralia</taxon>
        <taxon>Lophotrochozoa</taxon>
        <taxon>Platyhelminthes</taxon>
        <taxon>Trematoda</taxon>
        <taxon>Digenea</taxon>
        <taxon>Plagiorchiida</taxon>
        <taxon>Echinostomata</taxon>
        <taxon>Echinostomatoidea</taxon>
        <taxon>Fasciolidae</taxon>
        <taxon>Fasciola</taxon>
    </lineage>
</organism>